<dbReference type="AlphaFoldDB" id="A0A645F2K9"/>
<sequence>MNRKRGFAYDQLVVQNHLTRHGLLLGHLIVEQMSGLHAQFVTGLCYGGNVGVEHGGVLYIVKADHTDVLRHTEAEFFCGSDGAQGQGI</sequence>
<dbReference type="EMBL" id="VSSQ01054541">
    <property type="protein sequence ID" value="MPN08491.1"/>
    <property type="molecule type" value="Genomic_DNA"/>
</dbReference>
<evidence type="ECO:0000313" key="1">
    <source>
        <dbReference type="EMBL" id="MPN08491.1"/>
    </source>
</evidence>
<proteinExistence type="predicted"/>
<comment type="caution">
    <text evidence="1">The sequence shown here is derived from an EMBL/GenBank/DDBJ whole genome shotgun (WGS) entry which is preliminary data.</text>
</comment>
<accession>A0A645F2K9</accession>
<gene>
    <name evidence="1" type="ORF">SDC9_155773</name>
</gene>
<name>A0A645F2K9_9ZZZZ</name>
<protein>
    <submittedName>
        <fullName evidence="1">Uncharacterized protein</fullName>
    </submittedName>
</protein>
<reference evidence="1" key="1">
    <citation type="submission" date="2019-08" db="EMBL/GenBank/DDBJ databases">
        <authorList>
            <person name="Kucharzyk K."/>
            <person name="Murdoch R.W."/>
            <person name="Higgins S."/>
            <person name="Loffler F."/>
        </authorList>
    </citation>
    <scope>NUCLEOTIDE SEQUENCE</scope>
</reference>
<organism evidence="1">
    <name type="scientific">bioreactor metagenome</name>
    <dbReference type="NCBI Taxonomy" id="1076179"/>
    <lineage>
        <taxon>unclassified sequences</taxon>
        <taxon>metagenomes</taxon>
        <taxon>ecological metagenomes</taxon>
    </lineage>
</organism>